<proteinExistence type="inferred from homology"/>
<keyword evidence="3" id="KW-0813">Transport</keyword>
<dbReference type="RefSeq" id="WP_209455767.1">
    <property type="nucleotide sequence ID" value="NZ_BAAACS010000017.1"/>
</dbReference>
<protein>
    <submittedName>
        <fullName evidence="9">ACR3 family arsenite efflux pump ArsB</fullName>
    </submittedName>
</protein>
<keyword evidence="4" id="KW-1003">Cell membrane</keyword>
<dbReference type="PANTHER" id="PTHR43057">
    <property type="entry name" value="ARSENITE EFFLUX TRANSPORTER"/>
    <property type="match status" value="1"/>
</dbReference>
<feature type="transmembrane region" description="Helical" evidence="8">
    <location>
        <begin position="33"/>
        <end position="53"/>
    </location>
</feature>
<evidence type="ECO:0000256" key="1">
    <source>
        <dbReference type="ARBA" id="ARBA00004651"/>
    </source>
</evidence>
<dbReference type="Proteomes" id="UP000767291">
    <property type="component" value="Unassembled WGS sequence"/>
</dbReference>
<organism evidence="9 10">
    <name type="scientific">Metaclostridioides mangenotii</name>
    <dbReference type="NCBI Taxonomy" id="1540"/>
    <lineage>
        <taxon>Bacteria</taxon>
        <taxon>Bacillati</taxon>
        <taxon>Bacillota</taxon>
        <taxon>Clostridia</taxon>
        <taxon>Peptostreptococcales</taxon>
        <taxon>Peptostreptococcaceae</taxon>
        <taxon>Metaclostridioides</taxon>
    </lineage>
</organism>
<evidence type="ECO:0000313" key="9">
    <source>
        <dbReference type="EMBL" id="MBP1854211.1"/>
    </source>
</evidence>
<feature type="transmembrane region" description="Helical" evidence="8">
    <location>
        <begin position="129"/>
        <end position="154"/>
    </location>
</feature>
<accession>A0ABS4E8G7</accession>
<keyword evidence="5 8" id="KW-0812">Transmembrane</keyword>
<dbReference type="InterPro" id="IPR038770">
    <property type="entry name" value="Na+/solute_symporter_sf"/>
</dbReference>
<keyword evidence="7 8" id="KW-0472">Membrane</keyword>
<reference evidence="9 10" key="1">
    <citation type="submission" date="2021-03" db="EMBL/GenBank/DDBJ databases">
        <title>Genomic Encyclopedia of Type Strains, Phase IV (KMG-IV): sequencing the most valuable type-strain genomes for metagenomic binning, comparative biology and taxonomic classification.</title>
        <authorList>
            <person name="Goeker M."/>
        </authorList>
    </citation>
    <scope>NUCLEOTIDE SEQUENCE [LARGE SCALE GENOMIC DNA]</scope>
    <source>
        <strain evidence="9 10">DSM 1289</strain>
    </source>
</reference>
<evidence type="ECO:0000313" key="10">
    <source>
        <dbReference type="Proteomes" id="UP000767291"/>
    </source>
</evidence>
<feature type="transmembrane region" description="Helical" evidence="8">
    <location>
        <begin position="65"/>
        <end position="89"/>
    </location>
</feature>
<gene>
    <name evidence="9" type="ORF">J2Z43_000601</name>
</gene>
<evidence type="ECO:0000256" key="2">
    <source>
        <dbReference type="ARBA" id="ARBA00010110"/>
    </source>
</evidence>
<dbReference type="PANTHER" id="PTHR43057:SF1">
    <property type="entry name" value="ARSENICAL-RESISTANCE PROTEIN 3"/>
    <property type="match status" value="1"/>
</dbReference>
<dbReference type="Gene3D" id="1.20.1530.20">
    <property type="match status" value="1"/>
</dbReference>
<feature type="transmembrane region" description="Helical" evidence="8">
    <location>
        <begin position="95"/>
        <end position="117"/>
    </location>
</feature>
<dbReference type="Pfam" id="PF01758">
    <property type="entry name" value="SBF"/>
    <property type="match status" value="1"/>
</dbReference>
<evidence type="ECO:0000256" key="8">
    <source>
        <dbReference type="SAM" id="Phobius"/>
    </source>
</evidence>
<comment type="caution">
    <text evidence="9">The sequence shown here is derived from an EMBL/GenBank/DDBJ whole genome shotgun (WGS) entry which is preliminary data.</text>
</comment>
<name>A0ABS4E8G7_9FIRM</name>
<keyword evidence="6 8" id="KW-1133">Transmembrane helix</keyword>
<sequence>MNLISKLQPVFIIIAGITGIILGQNHFIASVSAHFIELLLMFLLFFIFLGIDIKDITNSFSNIKFSISSLIINFMWTPIIALILGKVFLSNEVDLQIGLLMLLVTPCTDWYLIFTGISKGNIPLASSILPLNLVLQILLLPVYLYFLIVVQYLLTLCK</sequence>
<evidence type="ECO:0000256" key="4">
    <source>
        <dbReference type="ARBA" id="ARBA00022475"/>
    </source>
</evidence>
<evidence type="ECO:0000256" key="5">
    <source>
        <dbReference type="ARBA" id="ARBA00022692"/>
    </source>
</evidence>
<comment type="similarity">
    <text evidence="2">Belongs to the arsenical resistance-3 (ACR3) (TC 2.A.59) family.</text>
</comment>
<evidence type="ECO:0000256" key="7">
    <source>
        <dbReference type="ARBA" id="ARBA00023136"/>
    </source>
</evidence>
<comment type="subcellular location">
    <subcellularLocation>
        <location evidence="1">Cell membrane</location>
        <topology evidence="1">Multi-pass membrane protein</topology>
    </subcellularLocation>
</comment>
<feature type="transmembrane region" description="Helical" evidence="8">
    <location>
        <begin position="7"/>
        <end position="27"/>
    </location>
</feature>
<dbReference type="EMBL" id="JAGGJX010000001">
    <property type="protein sequence ID" value="MBP1854211.1"/>
    <property type="molecule type" value="Genomic_DNA"/>
</dbReference>
<keyword evidence="10" id="KW-1185">Reference proteome</keyword>
<evidence type="ECO:0000256" key="6">
    <source>
        <dbReference type="ARBA" id="ARBA00022989"/>
    </source>
</evidence>
<evidence type="ECO:0000256" key="3">
    <source>
        <dbReference type="ARBA" id="ARBA00022448"/>
    </source>
</evidence>
<dbReference type="InterPro" id="IPR002657">
    <property type="entry name" value="BilAc:Na_symport/Acr3"/>
</dbReference>
<dbReference type="InterPro" id="IPR004706">
    <property type="entry name" value="Arsenical-R_Acr3"/>
</dbReference>